<proteinExistence type="predicted"/>
<sequence length="90" mass="9715">MHAEFVHGFVARLCGTSHSVVLPLSERFAATTVLLTRRAGIEVEMPASEVGHACGGVRRNVEAPGNAWVSSAAVDDLDTRAREAERRMAR</sequence>
<evidence type="ECO:0000313" key="1">
    <source>
        <dbReference type="EMBL" id="NEB12917.1"/>
    </source>
</evidence>
<dbReference type="EMBL" id="JAAGMA010000783">
    <property type="protein sequence ID" value="NEB12917.1"/>
    <property type="molecule type" value="Genomic_DNA"/>
</dbReference>
<dbReference type="Pfam" id="PF19564">
    <property type="entry name" value="DUF6086"/>
    <property type="match status" value="1"/>
</dbReference>
<dbReference type="AlphaFoldDB" id="A0A7K3PSV9"/>
<protein>
    <submittedName>
        <fullName evidence="1">Uncharacterized protein</fullName>
    </submittedName>
</protein>
<dbReference type="Proteomes" id="UP000470446">
    <property type="component" value="Unassembled WGS sequence"/>
</dbReference>
<organism evidence="1 2">
    <name type="scientific">Streptomyces coelicoflavus</name>
    <dbReference type="NCBI Taxonomy" id="285562"/>
    <lineage>
        <taxon>Bacteria</taxon>
        <taxon>Bacillati</taxon>
        <taxon>Actinomycetota</taxon>
        <taxon>Actinomycetes</taxon>
        <taxon>Kitasatosporales</taxon>
        <taxon>Streptomycetaceae</taxon>
        <taxon>Streptomyces</taxon>
    </lineage>
</organism>
<dbReference type="InterPro" id="IPR045732">
    <property type="entry name" value="DUF6086"/>
</dbReference>
<name>A0A7K3PSV9_9ACTN</name>
<gene>
    <name evidence="1" type="ORF">G3I32_29455</name>
</gene>
<comment type="caution">
    <text evidence="1">The sequence shown here is derived from an EMBL/GenBank/DDBJ whole genome shotgun (WGS) entry which is preliminary data.</text>
</comment>
<reference evidence="1 2" key="1">
    <citation type="submission" date="2020-01" db="EMBL/GenBank/DDBJ databases">
        <title>Insect and environment-associated Actinomycetes.</title>
        <authorList>
            <person name="Currrie C."/>
            <person name="Chevrette M."/>
            <person name="Carlson C."/>
            <person name="Stubbendieck R."/>
            <person name="Wendt-Pienkowski E."/>
        </authorList>
    </citation>
    <scope>NUCLEOTIDE SEQUENCE [LARGE SCALE GENOMIC DNA]</scope>
    <source>
        <strain evidence="1 2">SID14163</strain>
    </source>
</reference>
<evidence type="ECO:0000313" key="2">
    <source>
        <dbReference type="Proteomes" id="UP000470446"/>
    </source>
</evidence>
<accession>A0A7K3PSV9</accession>